<dbReference type="InterPro" id="IPR029787">
    <property type="entry name" value="Nucleotide_cyclase"/>
</dbReference>
<feature type="transmembrane region" description="Helical" evidence="1">
    <location>
        <begin position="9"/>
        <end position="27"/>
    </location>
</feature>
<dbReference type="CDD" id="cd01949">
    <property type="entry name" value="GGDEF"/>
    <property type="match status" value="1"/>
</dbReference>
<reference evidence="3 4" key="1">
    <citation type="submission" date="2017-10" db="EMBL/GenBank/DDBJ databases">
        <title>Resolving the taxonomy of Roseburia spp., Eubacterium rectale and Agathobacter spp. through phylogenomic analysis.</title>
        <authorList>
            <person name="Sheridan P.O."/>
            <person name="Walker A.W."/>
            <person name="Duncan S.H."/>
            <person name="Scott K.P."/>
            <person name="Toole P.W.O."/>
            <person name="Luis P."/>
            <person name="Flint H.J."/>
        </authorList>
    </citation>
    <scope>NUCLEOTIDE SEQUENCE [LARGE SCALE GENOMIC DNA]</scope>
    <source>
        <strain evidence="3 4">JK623</strain>
    </source>
</reference>
<dbReference type="SUPFAM" id="SSF55073">
    <property type="entry name" value="Nucleotide cyclase"/>
    <property type="match status" value="1"/>
</dbReference>
<dbReference type="InterPro" id="IPR050469">
    <property type="entry name" value="Diguanylate_Cyclase"/>
</dbReference>
<dbReference type="SUPFAM" id="SSF48452">
    <property type="entry name" value="TPR-like"/>
    <property type="match status" value="1"/>
</dbReference>
<dbReference type="Proteomes" id="UP000224563">
    <property type="component" value="Unassembled WGS sequence"/>
</dbReference>
<organism evidence="3 4">
    <name type="scientific">Agathobacter ruminis</name>
    <dbReference type="NCBI Taxonomy" id="1712665"/>
    <lineage>
        <taxon>Bacteria</taxon>
        <taxon>Bacillati</taxon>
        <taxon>Bacillota</taxon>
        <taxon>Clostridia</taxon>
        <taxon>Lachnospirales</taxon>
        <taxon>Lachnospiraceae</taxon>
        <taxon>Agathobacter</taxon>
    </lineage>
</organism>
<protein>
    <recommendedName>
        <fullName evidence="2">GGDEF domain-containing protein</fullName>
    </recommendedName>
</protein>
<sequence>MTKTTNRKILVTVLIVMGLLIALQTFYEVKNYLDKVANQKKVHNIVNHRIPQSEEELQEQLDQVLDCIETMSLTDRDKGLLYERASMIYRAKSEMITYYRYTGYALYYLEQSGEKDDTVKLYMDLANSYIDNFSFERAEEMITHAMQVEQFDEIADSQIKSLAYRMQGMMHFYRKEYNLSEQALEKSLELINRSYNDLYENTDRLMTEVALARVYAVTGRYEKAADIVDAYKESSLVARPIYHDALMKDLILPYYEVKCYIALANATDLNDEAARAEINKYIILCERESCEKQELNSLLMMEKQFRAQGKEITKEFQATIEKLYVRLFDAQNEDYARLIAGQVDDSKLVMEHQEKYKQENSTRVIYMIASALLIAILVVIFIIIIGNSQTDGLTKLRARKVFNHDLERAKKTLNTYGIVMMDIDNFKSVNDTYGHQAGDRVLIRLGKILRKFAKGQVRAYRYGGEEFVLLVSKDALGTVDEIAERIRKLFEAQIWDFQDGLTITLSMGIAKGEGRDDVVKRADDHLYHSKKNGKNRITKD</sequence>
<keyword evidence="4" id="KW-1185">Reference proteome</keyword>
<dbReference type="Pfam" id="PF00990">
    <property type="entry name" value="GGDEF"/>
    <property type="match status" value="1"/>
</dbReference>
<dbReference type="Gene3D" id="1.25.40.10">
    <property type="entry name" value="Tetratricopeptide repeat domain"/>
    <property type="match status" value="1"/>
</dbReference>
<accession>A0A2G3E0P1</accession>
<dbReference type="GO" id="GO:0052621">
    <property type="term" value="F:diguanylate cyclase activity"/>
    <property type="evidence" value="ECO:0007669"/>
    <property type="project" value="TreeGrafter"/>
</dbReference>
<keyword evidence="1" id="KW-0812">Transmembrane</keyword>
<dbReference type="PANTHER" id="PTHR45138:SF9">
    <property type="entry name" value="DIGUANYLATE CYCLASE DGCM-RELATED"/>
    <property type="match status" value="1"/>
</dbReference>
<dbReference type="NCBIfam" id="TIGR00254">
    <property type="entry name" value="GGDEF"/>
    <property type="match status" value="1"/>
</dbReference>
<evidence type="ECO:0000259" key="2">
    <source>
        <dbReference type="PROSITE" id="PS50887"/>
    </source>
</evidence>
<dbReference type="SMART" id="SM00267">
    <property type="entry name" value="GGDEF"/>
    <property type="match status" value="1"/>
</dbReference>
<comment type="caution">
    <text evidence="3">The sequence shown here is derived from an EMBL/GenBank/DDBJ whole genome shotgun (WGS) entry which is preliminary data.</text>
</comment>
<dbReference type="PANTHER" id="PTHR45138">
    <property type="entry name" value="REGULATORY COMPONENTS OF SENSORY TRANSDUCTION SYSTEM"/>
    <property type="match status" value="1"/>
</dbReference>
<evidence type="ECO:0000313" key="4">
    <source>
        <dbReference type="Proteomes" id="UP000224563"/>
    </source>
</evidence>
<reference evidence="3 4" key="2">
    <citation type="submission" date="2017-10" db="EMBL/GenBank/DDBJ databases">
        <authorList>
            <person name="Banno H."/>
            <person name="Chua N.-H."/>
        </authorList>
    </citation>
    <scope>NUCLEOTIDE SEQUENCE [LARGE SCALE GENOMIC DNA]</scope>
    <source>
        <strain evidence="3 4">JK623</strain>
    </source>
</reference>
<feature type="transmembrane region" description="Helical" evidence="1">
    <location>
        <begin position="364"/>
        <end position="385"/>
    </location>
</feature>
<name>A0A2G3E0P1_9FIRM</name>
<evidence type="ECO:0000256" key="1">
    <source>
        <dbReference type="SAM" id="Phobius"/>
    </source>
</evidence>
<evidence type="ECO:0000313" key="3">
    <source>
        <dbReference type="EMBL" id="PHU36857.1"/>
    </source>
</evidence>
<gene>
    <name evidence="3" type="ORF">CSX02_10960</name>
</gene>
<dbReference type="InterPro" id="IPR043128">
    <property type="entry name" value="Rev_trsase/Diguanyl_cyclase"/>
</dbReference>
<proteinExistence type="predicted"/>
<dbReference type="PROSITE" id="PS50887">
    <property type="entry name" value="GGDEF"/>
    <property type="match status" value="1"/>
</dbReference>
<dbReference type="RefSeq" id="WP_099386710.1">
    <property type="nucleotide sequence ID" value="NZ_JANSWH010000006.1"/>
</dbReference>
<feature type="domain" description="GGDEF" evidence="2">
    <location>
        <begin position="414"/>
        <end position="540"/>
    </location>
</feature>
<dbReference type="EMBL" id="PDYG01000112">
    <property type="protein sequence ID" value="PHU36857.1"/>
    <property type="molecule type" value="Genomic_DNA"/>
</dbReference>
<dbReference type="InterPro" id="IPR000160">
    <property type="entry name" value="GGDEF_dom"/>
</dbReference>
<dbReference type="AlphaFoldDB" id="A0A2G3E0P1"/>
<keyword evidence="1" id="KW-0472">Membrane</keyword>
<dbReference type="InterPro" id="IPR011990">
    <property type="entry name" value="TPR-like_helical_dom_sf"/>
</dbReference>
<keyword evidence="1" id="KW-1133">Transmembrane helix</keyword>
<dbReference type="Gene3D" id="3.30.70.270">
    <property type="match status" value="1"/>
</dbReference>